<evidence type="ECO:0000313" key="3">
    <source>
        <dbReference type="Proteomes" id="UP000193218"/>
    </source>
</evidence>
<gene>
    <name evidence="2" type="ORF">BD324DRAFT_629565</name>
</gene>
<comment type="caution">
    <text evidence="2">The sequence shown here is derived from an EMBL/GenBank/DDBJ whole genome shotgun (WGS) entry which is preliminary data.</text>
</comment>
<feature type="non-terminal residue" evidence="2">
    <location>
        <position position="1"/>
    </location>
</feature>
<evidence type="ECO:0000313" key="2">
    <source>
        <dbReference type="EMBL" id="ORX35929.1"/>
    </source>
</evidence>
<organism evidence="2 3">
    <name type="scientific">Kockovaella imperatae</name>
    <dbReference type="NCBI Taxonomy" id="4999"/>
    <lineage>
        <taxon>Eukaryota</taxon>
        <taxon>Fungi</taxon>
        <taxon>Dikarya</taxon>
        <taxon>Basidiomycota</taxon>
        <taxon>Agaricomycotina</taxon>
        <taxon>Tremellomycetes</taxon>
        <taxon>Tremellales</taxon>
        <taxon>Cuniculitremaceae</taxon>
        <taxon>Kockovaella</taxon>
    </lineage>
</organism>
<dbReference type="GeneID" id="33558035"/>
<reference evidence="2 3" key="1">
    <citation type="submission" date="2017-03" db="EMBL/GenBank/DDBJ databases">
        <title>Widespread Adenine N6-methylation of Active Genes in Fungi.</title>
        <authorList>
            <consortium name="DOE Joint Genome Institute"/>
            <person name="Mondo S.J."/>
            <person name="Dannebaum R.O."/>
            <person name="Kuo R.C."/>
            <person name="Louie K.B."/>
            <person name="Bewick A.J."/>
            <person name="Labutti K."/>
            <person name="Haridas S."/>
            <person name="Kuo A."/>
            <person name="Salamov A."/>
            <person name="Ahrendt S.R."/>
            <person name="Lau R."/>
            <person name="Bowen B.P."/>
            <person name="Lipzen A."/>
            <person name="Sullivan W."/>
            <person name="Andreopoulos W.B."/>
            <person name="Clum A."/>
            <person name="Lindquist E."/>
            <person name="Daum C."/>
            <person name="Northen T.R."/>
            <person name="Ramamoorthy G."/>
            <person name="Schmitz R.J."/>
            <person name="Gryganskyi A."/>
            <person name="Culley D."/>
            <person name="Magnuson J."/>
            <person name="James T.Y."/>
            <person name="O'Malley M.A."/>
            <person name="Stajich J.E."/>
            <person name="Spatafora J.W."/>
            <person name="Visel A."/>
            <person name="Grigoriev I.V."/>
        </authorList>
    </citation>
    <scope>NUCLEOTIDE SEQUENCE [LARGE SCALE GENOMIC DNA]</scope>
    <source>
        <strain evidence="2 3">NRRL Y-17943</strain>
    </source>
</reference>
<keyword evidence="3" id="KW-1185">Reference proteome</keyword>
<proteinExistence type="predicted"/>
<dbReference type="EMBL" id="NBSH01000009">
    <property type="protein sequence ID" value="ORX35929.1"/>
    <property type="molecule type" value="Genomic_DNA"/>
</dbReference>
<protein>
    <submittedName>
        <fullName evidence="2">Uncharacterized protein</fullName>
    </submittedName>
</protein>
<dbReference type="Proteomes" id="UP000193218">
    <property type="component" value="Unassembled WGS sequence"/>
</dbReference>
<evidence type="ECO:0000256" key="1">
    <source>
        <dbReference type="SAM" id="SignalP"/>
    </source>
</evidence>
<dbReference type="RefSeq" id="XP_021870058.1">
    <property type="nucleotide sequence ID" value="XM_022016226.1"/>
</dbReference>
<feature type="chain" id="PRO_5013254263" evidence="1">
    <location>
        <begin position="37"/>
        <end position="195"/>
    </location>
</feature>
<sequence>MIDLPKAVSYLCFCLFTIITCLSLLALSTGPPRAQSAPLDDDEAEWLSYRHVSPPSHFSESIISQDLELSSASPNAPGNPQAQIADQNPIAHKSHSELTHSDSPVSEASCATIEEFRHFLLKLKTEPHFILGRYVHPHVSVWEPRYLQAFKLAQEEGTFRLSRDQVKTDLERGILTRTKNQETIPLDKWRGIDWI</sequence>
<name>A0A1Y1UD67_9TREE</name>
<keyword evidence="1" id="KW-0732">Signal</keyword>
<dbReference type="AlphaFoldDB" id="A0A1Y1UD67"/>
<accession>A0A1Y1UD67</accession>
<feature type="signal peptide" evidence="1">
    <location>
        <begin position="1"/>
        <end position="36"/>
    </location>
</feature>
<dbReference type="InParanoid" id="A0A1Y1UD67"/>